<sequence>MNETFIIKSYISNYLPHLGYITSKKERFLSIHDPLAKQAAQMILEDSEGDYLEGCITATYNSEVIFTQDFETTDLLFTWQTIITPLLNNEMDDNINIVFLDSLINVDVSEKDSLFYLRLEDPSGILNYNLSKVVNIPKEDYLKGMTKEFLSFASFCINNELKFCEESSYRSFVLDYQTLKTKTELK</sequence>
<protein>
    <submittedName>
        <fullName evidence="1">Uncharacterized protein</fullName>
    </submittedName>
</protein>
<keyword evidence="2" id="KW-1185">Reference proteome</keyword>
<proteinExistence type="predicted"/>
<dbReference type="Proteomes" id="UP001280629">
    <property type="component" value="Unassembled WGS sequence"/>
</dbReference>
<evidence type="ECO:0000313" key="2">
    <source>
        <dbReference type="Proteomes" id="UP001280629"/>
    </source>
</evidence>
<evidence type="ECO:0000313" key="1">
    <source>
        <dbReference type="EMBL" id="MDW0109411.1"/>
    </source>
</evidence>
<accession>A0ABU4FXG7</accession>
<gene>
    <name evidence="1" type="ORF">QT716_04995</name>
</gene>
<dbReference type="RefSeq" id="WP_317934917.1">
    <property type="nucleotide sequence ID" value="NZ_JAUBDH010000002.1"/>
</dbReference>
<organism evidence="1 2">
    <name type="scientific">Sporosarcina aquimarina</name>
    <dbReference type="NCBI Taxonomy" id="114975"/>
    <lineage>
        <taxon>Bacteria</taxon>
        <taxon>Bacillati</taxon>
        <taxon>Bacillota</taxon>
        <taxon>Bacilli</taxon>
        <taxon>Bacillales</taxon>
        <taxon>Caryophanaceae</taxon>
        <taxon>Sporosarcina</taxon>
    </lineage>
</organism>
<comment type="caution">
    <text evidence="1">The sequence shown here is derived from an EMBL/GenBank/DDBJ whole genome shotgun (WGS) entry which is preliminary data.</text>
</comment>
<dbReference type="EMBL" id="JAUBDH010000002">
    <property type="protein sequence ID" value="MDW0109411.1"/>
    <property type="molecule type" value="Genomic_DNA"/>
</dbReference>
<name>A0ABU4FXG7_9BACL</name>
<reference evidence="1 2" key="1">
    <citation type="submission" date="2023-06" db="EMBL/GenBank/DDBJ databases">
        <title>Sporosarcina sp. nov., isolated from Korean traditional fermented seafood 'Jeotgal'.</title>
        <authorList>
            <person name="Yang A.-I."/>
            <person name="Shin N.-R."/>
        </authorList>
    </citation>
    <scope>NUCLEOTIDE SEQUENCE [LARGE SCALE GENOMIC DNA]</scope>
    <source>
        <strain evidence="1 2">KCTC3840</strain>
    </source>
</reference>